<dbReference type="InterPro" id="IPR040559">
    <property type="entry name" value="CdiA_C"/>
</dbReference>
<dbReference type="Gene3D" id="3.40.1350.120">
    <property type="match status" value="1"/>
</dbReference>
<evidence type="ECO:0000259" key="5">
    <source>
        <dbReference type="Pfam" id="PF25023"/>
    </source>
</evidence>
<feature type="region of interest" description="Disordered" evidence="2">
    <location>
        <begin position="229"/>
        <end position="258"/>
    </location>
</feature>
<comment type="caution">
    <text evidence="6">The sequence shown here is derived from an EMBL/GenBank/DDBJ whole genome shotgun (WGS) entry which is preliminary data.</text>
</comment>
<dbReference type="InterPro" id="IPR056823">
    <property type="entry name" value="TEN-like_YD-shell"/>
</dbReference>
<proteinExistence type="predicted"/>
<dbReference type="Proteomes" id="UP000540989">
    <property type="component" value="Unassembled WGS sequence"/>
</dbReference>
<evidence type="ECO:0000256" key="1">
    <source>
        <dbReference type="ARBA" id="ARBA00022737"/>
    </source>
</evidence>
<name>A0A7W8E783_9BACT</name>
<keyword evidence="3" id="KW-0732">Signal</keyword>
<dbReference type="EMBL" id="JACHIP010000043">
    <property type="protein sequence ID" value="MBB5061442.1"/>
    <property type="molecule type" value="Genomic_DNA"/>
</dbReference>
<dbReference type="PANTHER" id="PTHR32305">
    <property type="match status" value="1"/>
</dbReference>
<accession>A0A7W8E783</accession>
<evidence type="ECO:0000313" key="6">
    <source>
        <dbReference type="EMBL" id="MBB5061442.1"/>
    </source>
</evidence>
<keyword evidence="7" id="KW-1185">Reference proteome</keyword>
<evidence type="ECO:0000256" key="3">
    <source>
        <dbReference type="SAM" id="SignalP"/>
    </source>
</evidence>
<evidence type="ECO:0000256" key="2">
    <source>
        <dbReference type="SAM" id="MobiDB-lite"/>
    </source>
</evidence>
<feature type="signal peptide" evidence="3">
    <location>
        <begin position="1"/>
        <end position="28"/>
    </location>
</feature>
<organism evidence="6 7">
    <name type="scientific">Granulicella aggregans</name>
    <dbReference type="NCBI Taxonomy" id="474949"/>
    <lineage>
        <taxon>Bacteria</taxon>
        <taxon>Pseudomonadati</taxon>
        <taxon>Acidobacteriota</taxon>
        <taxon>Terriglobia</taxon>
        <taxon>Terriglobales</taxon>
        <taxon>Acidobacteriaceae</taxon>
        <taxon>Granulicella</taxon>
    </lineage>
</organism>
<dbReference type="InterPro" id="IPR006530">
    <property type="entry name" value="YD"/>
</dbReference>
<dbReference type="Gene3D" id="2.180.10.10">
    <property type="entry name" value="RHS repeat-associated core"/>
    <property type="match status" value="4"/>
</dbReference>
<dbReference type="InterPro" id="IPR050708">
    <property type="entry name" value="T6SS_VgrG/RHS"/>
</dbReference>
<feature type="domain" description="tRNA nuclease CdiA C-terminal" evidence="4">
    <location>
        <begin position="1929"/>
        <end position="2010"/>
    </location>
</feature>
<dbReference type="RefSeq" id="WP_184224333.1">
    <property type="nucleotide sequence ID" value="NZ_JACHIP010000043.1"/>
</dbReference>
<dbReference type="Pfam" id="PF25023">
    <property type="entry name" value="TEN_YD-shell"/>
    <property type="match status" value="1"/>
</dbReference>
<keyword evidence="1" id="KW-0677">Repeat</keyword>
<dbReference type="NCBIfam" id="TIGR01643">
    <property type="entry name" value="YD_repeat_2x"/>
    <property type="match status" value="2"/>
</dbReference>
<dbReference type="Pfam" id="PF05593">
    <property type="entry name" value="RHS_repeat"/>
    <property type="match status" value="1"/>
</dbReference>
<dbReference type="InterPro" id="IPR031325">
    <property type="entry name" value="RHS_repeat"/>
</dbReference>
<reference evidence="6 7" key="1">
    <citation type="submission" date="2020-08" db="EMBL/GenBank/DDBJ databases">
        <title>Genomic Encyclopedia of Type Strains, Phase IV (KMG-V): Genome sequencing to study the core and pangenomes of soil and plant-associated prokaryotes.</title>
        <authorList>
            <person name="Whitman W."/>
        </authorList>
    </citation>
    <scope>NUCLEOTIDE SEQUENCE [LARGE SCALE GENOMIC DNA]</scope>
    <source>
        <strain evidence="6 7">M8UP14</strain>
    </source>
</reference>
<dbReference type="Pfam" id="PF18451">
    <property type="entry name" value="CdiA_C"/>
    <property type="match status" value="1"/>
</dbReference>
<protein>
    <submittedName>
        <fullName evidence="6">RHS repeat-associated protein</fullName>
    </submittedName>
</protein>
<evidence type="ECO:0000259" key="4">
    <source>
        <dbReference type="Pfam" id="PF18451"/>
    </source>
</evidence>
<feature type="domain" description="Teneurin-like YD-shell" evidence="5">
    <location>
        <begin position="1537"/>
        <end position="1790"/>
    </location>
</feature>
<dbReference type="NCBIfam" id="TIGR03696">
    <property type="entry name" value="Rhs_assc_core"/>
    <property type="match status" value="1"/>
</dbReference>
<dbReference type="InterPro" id="IPR022385">
    <property type="entry name" value="Rhs_assc_core"/>
</dbReference>
<dbReference type="PANTHER" id="PTHR32305:SF15">
    <property type="entry name" value="PROTEIN RHSA-RELATED"/>
    <property type="match status" value="1"/>
</dbReference>
<feature type="chain" id="PRO_5031295622" evidence="3">
    <location>
        <begin position="29"/>
        <end position="2019"/>
    </location>
</feature>
<evidence type="ECO:0000313" key="7">
    <source>
        <dbReference type="Proteomes" id="UP000540989"/>
    </source>
</evidence>
<sequence length="2019" mass="212541">MIRKIDKVCAIALTIGMLTLSASLRAQSDINTLISAPKGTPTIPVRNGSINLNTGNLQLDIPLVSMPERGGGPSTMSLRYNSMFWNGITWNNGGVGGSVIYPPNNESYWNIAVDSGAEPIGSAYPVNVRTDSCGSGWYGSIQEYSIWEVVDSTGTFHQFQPGTTYTQNCSSATGAPEYPNGYGTQTASGQALDGSGYFISIQNGSSPTLYAPDGSRYGVSTNGNQAYLNSTLQGPGAPGTGTDASPGSDAGCNRNSSSVAQPYAPKASQVCHLTYRPLNGDQSSAITYTLTFTYVPVCTGFYSGSSTTLQAYDYCGGIWALQSLAMPDGVSSYSFTYDTGTTHGHYGQLLSMTLPTGGTVSYSYYAPTGVGTSYQSDFRGDIKSVTDYGGTTGFARTFCAKTGYCAVPFLTAIVTPPTHAPDPSQPSSTVQDQTVYTTSTSTSGTTVSTMLTEQDYLNGVLVTTKTVDTTRIGTPAYSQTTWNQTGATDRIQYQYTTGDVVSRADELVNGVTYRSVLKQYQQDTSTIPYVSQFHMVNYPVLTKVLDGSGNIVAQESRAYDEYGASYCNVAPSGLSAIPMLTNITGAIGHDDVNFGSTRWARGNPTTITKSTSATTSVTTHLCYDTLGNVTQTVDARGNPTRFSYADNYSDTSCISTSTKTFAFPTLITDALGHQTKTSYNSCLREPVQIQDANDLANSRPGTLSTYDTQGRPLCTTNADGGQTCRSYPSATVVQSSQLLAGTTWHTSNTTESSFGEEGSVVDLATGAEVDRVYDNAGRLSSVSNPYPSGGSGANVVTSFGYDGFGRVVESMSPDGYPQKTVFTGQNRDSYDENGIHRRLNYDAIGRLIATLELGSTSAPASLETDYTYDSLNNLTRVDQWGGAPQSSGDRVRSFSYDWLSRLQSASNPETGTLCYGQWNGSNCIIGYDANGNLLYKADARGIRTAYTYDALNRLISKTYTDTTPSSCFQYDTPAFGPSTVGRLTKEWTQPGACAWGATMPANVVTYKQTLGYDAMGRSLGDLSCALNCQTSGSLLLLKYWYDLAGHRTDLRDPIGNIITSTFDSAGRVSTVANTTNASFPVALFSATTYGPVGLLNSTLGNGLKESRTYDVRARQISYDVSSPSAPSSSTPPIGNVAAPLNDASQTNVVAQGDTLHVQGWAASPTGGCPIASVEVDLGASKGGPGIAIGEATTGLTGWIYTSGFTTCGFSFDDSVGDMPPGQYYVNVYGTDANGQRALLSNQYPITVTSAPPPSGNVDGVSATVPYGSSTSVSNGGKITLSGWAIDSQMVAPVAAVKVSVDGNDIGFATLGIQRPDVVSIVGNGDSRYLKSGFVFTGTMGNLLSGQHSVAVTIYDALGQHTSPPSVYPITVVTDPTALSGNLDSTNASTNGTVAAGSTLTASGWAALPGVSGCGVGQTVELWLGTILIGHTTTSGSRPDVANSLGNQSCINTGWSISGSVAAVPSGLYALRVRVYDATGGSNVLNSIPQIMVSPVGATSIPVGTTVPTRYSWAVGYAPNGNVDYSGDSVNGNWVHLYDNLNRLVASASGAGNGLAWQYDSFGNMLSQTVTQGAGYAFEKAIASNNRVANSCYDGAGNQLQDFGCYSPSQYNYDAENRLSWSGWGATLYTYDAEGRRVAKQSGGQVTNVYVYDDKGQNIAELTGTAGVIRREIYAGARHLATYNDAAGGATVYALSDWIGTERARSDSTGNLCQTTTSQPFGDGQRINGTCFPSNAFFTGKERDAESGLDYFGARYYSSNVGRFSSPDDGSDQDLGDPQSWNLYSYVRNSPLMNNDPDGHTCRKNTSDNNYYDDGDGQGCAIVDHQDEVYQALGLASATVTAKLPQMDQGAVIPGDLGIGAFYALSGTADLASLGVRAIGSGLEGSGIETLGNLVDLSSLTKAERVVADDLIANGNRVLPIARSSISGVKTADILVNGVKTEIKTVTADGPTSIMNAIKNASKQSDGSIIIDARGSNQTLDSAVNQMERAMASPQTKPFGTITLMTRTGSITFRNGMVVW</sequence>
<gene>
    <name evidence="6" type="ORF">HDF16_006178</name>
</gene>